<comment type="caution">
    <text evidence="2">The sequence shown here is derived from an EMBL/GenBank/DDBJ whole genome shotgun (WGS) entry which is preliminary data.</text>
</comment>
<proteinExistence type="predicted"/>
<dbReference type="SUPFAM" id="SSF53448">
    <property type="entry name" value="Nucleotide-diphospho-sugar transferases"/>
    <property type="match status" value="1"/>
</dbReference>
<gene>
    <name evidence="2" type="ORF">A2531_03515</name>
</gene>
<evidence type="ECO:0000259" key="1">
    <source>
        <dbReference type="Pfam" id="PF00535"/>
    </source>
</evidence>
<evidence type="ECO:0000313" key="3">
    <source>
        <dbReference type="Proteomes" id="UP000177579"/>
    </source>
</evidence>
<reference evidence="2 3" key="1">
    <citation type="journal article" date="2016" name="Nat. Commun.">
        <title>Thousands of microbial genomes shed light on interconnected biogeochemical processes in an aquifer system.</title>
        <authorList>
            <person name="Anantharaman K."/>
            <person name="Brown C.T."/>
            <person name="Hug L.A."/>
            <person name="Sharon I."/>
            <person name="Castelle C.J."/>
            <person name="Probst A.J."/>
            <person name="Thomas B.C."/>
            <person name="Singh A."/>
            <person name="Wilkins M.J."/>
            <person name="Karaoz U."/>
            <person name="Brodie E.L."/>
            <person name="Williams K.H."/>
            <person name="Hubbard S.S."/>
            <person name="Banfield J.F."/>
        </authorList>
    </citation>
    <scope>NUCLEOTIDE SEQUENCE [LARGE SCALE GENOMIC DNA]</scope>
</reference>
<protein>
    <recommendedName>
        <fullName evidence="1">Glycosyltransferase 2-like domain-containing protein</fullName>
    </recommendedName>
</protein>
<dbReference type="Gene3D" id="3.90.550.10">
    <property type="entry name" value="Spore Coat Polysaccharide Biosynthesis Protein SpsA, Chain A"/>
    <property type="match status" value="1"/>
</dbReference>
<dbReference type="EMBL" id="MFGO01000025">
    <property type="protein sequence ID" value="OGF40572.1"/>
    <property type="molecule type" value="Genomic_DNA"/>
</dbReference>
<dbReference type="InterPro" id="IPR029044">
    <property type="entry name" value="Nucleotide-diphossugar_trans"/>
</dbReference>
<accession>A0A1F5TNK5</accession>
<name>A0A1F5TNK5_9BACT</name>
<feature type="domain" description="Glycosyltransferase 2-like" evidence="1">
    <location>
        <begin position="6"/>
        <end position="148"/>
    </location>
</feature>
<dbReference type="AlphaFoldDB" id="A0A1F5TNK5"/>
<dbReference type="PANTHER" id="PTHR22916">
    <property type="entry name" value="GLYCOSYLTRANSFERASE"/>
    <property type="match status" value="1"/>
</dbReference>
<dbReference type="CDD" id="cd06433">
    <property type="entry name" value="GT_2_WfgS_like"/>
    <property type="match status" value="1"/>
</dbReference>
<dbReference type="PANTHER" id="PTHR22916:SF65">
    <property type="entry name" value="SLR1065 PROTEIN"/>
    <property type="match status" value="1"/>
</dbReference>
<sequence length="284" mass="33065">MNNKITIVTPSLNQAQFLEQTIESVLSQGGDFYIDYIITDGGSVDGSLDIIKKYDFLLKENKYPIGCRGIEFRWWSKPDKGQTNALNNGFRVGTGDICAWINSDDWYEPGVFQIIINKFRENPIIDLIYGNTFDVFGDKKRRGEASQSDFEKNLQEGCQISQQAAFFTRKSLERAGFLNESFSYCMDYDLWMKILKNGKVLFVNADLANFRLWPESKTCSMQKKFKEEENIIRKKYGGSIINPGVIHRLRYRIPGIDIVKKHCPRGYRFCKNIIYRVINLWRYK</sequence>
<dbReference type="InterPro" id="IPR001173">
    <property type="entry name" value="Glyco_trans_2-like"/>
</dbReference>
<evidence type="ECO:0000313" key="2">
    <source>
        <dbReference type="EMBL" id="OGF40572.1"/>
    </source>
</evidence>
<dbReference type="Pfam" id="PF00535">
    <property type="entry name" value="Glycos_transf_2"/>
    <property type="match status" value="1"/>
</dbReference>
<organism evidence="2 3">
    <name type="scientific">Candidatus Falkowbacteria bacterium RIFOXYD2_FULL_34_120</name>
    <dbReference type="NCBI Taxonomy" id="1798007"/>
    <lineage>
        <taxon>Bacteria</taxon>
        <taxon>Candidatus Falkowiibacteriota</taxon>
    </lineage>
</organism>
<dbReference type="Proteomes" id="UP000177579">
    <property type="component" value="Unassembled WGS sequence"/>
</dbReference>